<accession>A0ABV6SM37</accession>
<dbReference type="InterPro" id="IPR037165">
    <property type="entry name" value="AldOxase/xan_DH_Mopterin-bd_sf"/>
</dbReference>
<protein>
    <recommendedName>
        <fullName evidence="3">Transposase</fullName>
    </recommendedName>
</protein>
<evidence type="ECO:0000313" key="1">
    <source>
        <dbReference type="EMBL" id="MFC0710607.1"/>
    </source>
</evidence>
<dbReference type="RefSeq" id="WP_376946871.1">
    <property type="nucleotide sequence ID" value="NZ_CP171449.1"/>
</dbReference>
<evidence type="ECO:0008006" key="3">
    <source>
        <dbReference type="Google" id="ProtNLM"/>
    </source>
</evidence>
<name>A0ABV6SM37_AZOPA</name>
<keyword evidence="2" id="KW-1185">Reference proteome</keyword>
<dbReference type="SUPFAM" id="SSF56003">
    <property type="entry name" value="Molybdenum cofactor-binding domain"/>
    <property type="match status" value="1"/>
</dbReference>
<organism evidence="1 2">
    <name type="scientific">Azorhizophilus paspali</name>
    <name type="common">Azotobacter paspali</name>
    <dbReference type="NCBI Taxonomy" id="69963"/>
    <lineage>
        <taxon>Bacteria</taxon>
        <taxon>Pseudomonadati</taxon>
        <taxon>Pseudomonadota</taxon>
        <taxon>Gammaproteobacteria</taxon>
        <taxon>Pseudomonadales</taxon>
        <taxon>Pseudomonadaceae</taxon>
        <taxon>Azorhizophilus</taxon>
    </lineage>
</organism>
<sequence>MVWPRENDTRGGHYRLLFLHRASLGLNKEGRLTAQQHRLVE</sequence>
<evidence type="ECO:0000313" key="2">
    <source>
        <dbReference type="Proteomes" id="UP001589891"/>
    </source>
</evidence>
<dbReference type="EMBL" id="JBHLSS010000088">
    <property type="protein sequence ID" value="MFC0710607.1"/>
    <property type="molecule type" value="Genomic_DNA"/>
</dbReference>
<comment type="caution">
    <text evidence="1">The sequence shown here is derived from an EMBL/GenBank/DDBJ whole genome shotgun (WGS) entry which is preliminary data.</text>
</comment>
<reference evidence="1 2" key="1">
    <citation type="submission" date="2024-09" db="EMBL/GenBank/DDBJ databases">
        <authorList>
            <person name="Sun Q."/>
            <person name="Mori K."/>
        </authorList>
    </citation>
    <scope>NUCLEOTIDE SEQUENCE [LARGE SCALE GENOMIC DNA]</scope>
    <source>
        <strain evidence="1 2">NCAIM B.01794</strain>
    </source>
</reference>
<dbReference type="Proteomes" id="UP001589891">
    <property type="component" value="Unassembled WGS sequence"/>
</dbReference>
<proteinExistence type="predicted"/>
<gene>
    <name evidence="1" type="ORF">ACFFGX_13960</name>
</gene>